<dbReference type="RefSeq" id="WP_053079311.1">
    <property type="nucleotide sequence ID" value="NZ_JYNU01000007.1"/>
</dbReference>
<dbReference type="EMBL" id="JYNU01000007">
    <property type="protein sequence ID" value="KMO79424.1"/>
    <property type="molecule type" value="Genomic_DNA"/>
</dbReference>
<reference evidence="1 2" key="1">
    <citation type="journal article" date="2015" name="Genome Biol. Evol.">
        <title>Characterization of Three Mycobacterium spp. with Potential Use in Bioremediation by Genome Sequencing and Comparative Genomics.</title>
        <authorList>
            <person name="Das S."/>
            <person name="Pettersson B.M."/>
            <person name="Behra P.R."/>
            <person name="Ramesh M."/>
            <person name="Dasgupta S."/>
            <person name="Bhattacharya A."/>
            <person name="Kirsebom L.A."/>
        </authorList>
    </citation>
    <scope>NUCLEOTIDE SEQUENCE [LARGE SCALE GENOMIC DNA]</scope>
    <source>
        <strain evidence="1 2">DSM 44075</strain>
    </source>
</reference>
<proteinExistence type="predicted"/>
<dbReference type="PATRIC" id="fig|1807.14.peg.1236"/>
<sequence length="94" mass="10660">MNVTELRRALRALEIPDRELALGGQAEYSWCVEPSTDGLWEVYWYERGNKNGLARLSTESEACYYLLGRLTYSRLLGGTLAVREADNSPFTPEV</sequence>
<evidence type="ECO:0000313" key="2">
    <source>
        <dbReference type="Proteomes" id="UP000036313"/>
    </source>
</evidence>
<comment type="caution">
    <text evidence="1">The sequence shown here is derived from an EMBL/GenBank/DDBJ whole genome shotgun (WGS) entry which is preliminary data.</text>
</comment>
<protein>
    <submittedName>
        <fullName evidence="1">Uncharacterized protein</fullName>
    </submittedName>
</protein>
<dbReference type="Proteomes" id="UP000036313">
    <property type="component" value="Unassembled WGS sequence"/>
</dbReference>
<evidence type="ECO:0000313" key="1">
    <source>
        <dbReference type="EMBL" id="KMO79424.1"/>
    </source>
</evidence>
<accession>A0A0J6W9Z6</accession>
<gene>
    <name evidence="1" type="ORF">MOBUDSM44075_01224</name>
</gene>
<dbReference type="AlphaFoldDB" id="A0A0J6W9Z6"/>
<name>A0A0J6W9Z6_9MYCO</name>
<organism evidence="1 2">
    <name type="scientific">Mycolicibacterium obuense</name>
    <dbReference type="NCBI Taxonomy" id="1807"/>
    <lineage>
        <taxon>Bacteria</taxon>
        <taxon>Bacillati</taxon>
        <taxon>Actinomycetota</taxon>
        <taxon>Actinomycetes</taxon>
        <taxon>Mycobacteriales</taxon>
        <taxon>Mycobacteriaceae</taxon>
        <taxon>Mycolicibacterium</taxon>
    </lineage>
</organism>